<keyword evidence="6 9" id="KW-1133">Transmembrane helix</keyword>
<evidence type="ECO:0000256" key="2">
    <source>
        <dbReference type="ARBA" id="ARBA00007001"/>
    </source>
</evidence>
<keyword evidence="9" id="KW-0813">Transport</keyword>
<keyword evidence="4 9" id="KW-0812">Transmembrane</keyword>
<dbReference type="AlphaFoldDB" id="A0A8X9A1Q4"/>
<protein>
    <recommendedName>
        <fullName evidence="9">Probable magnesium transporter</fullName>
    </recommendedName>
</protein>
<comment type="similarity">
    <text evidence="2 9">Belongs to the NIPA (TC 2.A.7) family.</text>
</comment>
<keyword evidence="5 9" id="KW-0967">Endosome</keyword>
<dbReference type="GO" id="GO:0005886">
    <property type="term" value="C:plasma membrane"/>
    <property type="evidence" value="ECO:0007669"/>
    <property type="project" value="UniProtKB-SubCell"/>
</dbReference>
<feature type="transmembrane region" description="Helical" evidence="9">
    <location>
        <begin position="108"/>
        <end position="129"/>
    </location>
</feature>
<dbReference type="PANTHER" id="PTHR12570:SF11">
    <property type="entry name" value="MAGNESIUM TRANSPORTER NIPA6-RELATED"/>
    <property type="match status" value="1"/>
</dbReference>
<keyword evidence="9" id="KW-1003">Cell membrane</keyword>
<dbReference type="Proteomes" id="UP000298416">
    <property type="component" value="Unassembled WGS sequence"/>
</dbReference>
<gene>
    <name evidence="10" type="ORF">SASPL_115004</name>
</gene>
<evidence type="ECO:0000256" key="9">
    <source>
        <dbReference type="RuleBase" id="RU363078"/>
    </source>
</evidence>
<feature type="transmembrane region" description="Helical" evidence="9">
    <location>
        <begin position="12"/>
        <end position="28"/>
    </location>
</feature>
<dbReference type="SUPFAM" id="SSF103481">
    <property type="entry name" value="Multidrug resistance efflux transporter EmrE"/>
    <property type="match status" value="1"/>
</dbReference>
<dbReference type="InterPro" id="IPR037185">
    <property type="entry name" value="EmrE-like"/>
</dbReference>
<name>A0A8X9A1Q4_SALSN</name>
<comment type="subunit">
    <text evidence="3 9">Homodimer.</text>
</comment>
<dbReference type="GO" id="GO:0005769">
    <property type="term" value="C:early endosome"/>
    <property type="evidence" value="ECO:0007669"/>
    <property type="project" value="UniProtKB-SubCell"/>
</dbReference>
<feature type="transmembrane region" description="Helical" evidence="9">
    <location>
        <begin position="211"/>
        <end position="236"/>
    </location>
</feature>
<dbReference type="GO" id="GO:0015095">
    <property type="term" value="F:magnesium ion transmembrane transporter activity"/>
    <property type="evidence" value="ECO:0007669"/>
    <property type="project" value="UniProtKB-UniRule"/>
</dbReference>
<evidence type="ECO:0000256" key="4">
    <source>
        <dbReference type="ARBA" id="ARBA00022692"/>
    </source>
</evidence>
<evidence type="ECO:0000313" key="10">
    <source>
        <dbReference type="EMBL" id="KAG6424586.1"/>
    </source>
</evidence>
<evidence type="ECO:0000256" key="6">
    <source>
        <dbReference type="ARBA" id="ARBA00022989"/>
    </source>
</evidence>
<keyword evidence="11" id="KW-1185">Reference proteome</keyword>
<keyword evidence="7 9" id="KW-0472">Membrane</keyword>
<sequence length="316" mass="33850">MDMGVSDNTRGLLLAMVSSLFIGTSFIFKKKGLLRAAAAGTRAGVGGYTYLLEPLWWAGMISMIVGEIANFVAYIYAPAVLVTPLGALSIIVSAILAHLLLKEPLRQMGILGIISCIVGSVVIVVHAPQEPTPSSVQEVWDLASQPGPLSLSLFLLSFLIVMSVKAVGIAIKLTLEGINQFGSTQTWFFLSVAVFCLITQLNYLNKALDTFNAAIVSPIHYVMFTTLTIIASSIMFKDWSGQNASSITSEVCGFITVLSGTIILHMTREEEASSPPTGTIVWYDGDSSKALEGAHFISLHSSDYFELVSGDKVMAA</sequence>
<evidence type="ECO:0000313" key="11">
    <source>
        <dbReference type="Proteomes" id="UP000298416"/>
    </source>
</evidence>
<organism evidence="10">
    <name type="scientific">Salvia splendens</name>
    <name type="common">Scarlet sage</name>
    <dbReference type="NCBI Taxonomy" id="180675"/>
    <lineage>
        <taxon>Eukaryota</taxon>
        <taxon>Viridiplantae</taxon>
        <taxon>Streptophyta</taxon>
        <taxon>Embryophyta</taxon>
        <taxon>Tracheophyta</taxon>
        <taxon>Spermatophyta</taxon>
        <taxon>Magnoliopsida</taxon>
        <taxon>eudicotyledons</taxon>
        <taxon>Gunneridae</taxon>
        <taxon>Pentapetalae</taxon>
        <taxon>asterids</taxon>
        <taxon>lamiids</taxon>
        <taxon>Lamiales</taxon>
        <taxon>Lamiaceae</taxon>
        <taxon>Nepetoideae</taxon>
        <taxon>Mentheae</taxon>
        <taxon>Salviinae</taxon>
        <taxon>Salvia</taxon>
        <taxon>Salvia subgen. Calosphace</taxon>
        <taxon>core Calosphace</taxon>
    </lineage>
</organism>
<keyword evidence="9" id="KW-0406">Ion transport</keyword>
<feature type="transmembrane region" description="Helical" evidence="9">
    <location>
        <begin position="149"/>
        <end position="175"/>
    </location>
</feature>
<comment type="caution">
    <text evidence="10">The sequence shown here is derived from an EMBL/GenBank/DDBJ whole genome shotgun (WGS) entry which is preliminary data.</text>
</comment>
<proteinExistence type="inferred from homology"/>
<dbReference type="PANTHER" id="PTHR12570">
    <property type="match status" value="1"/>
</dbReference>
<evidence type="ECO:0000256" key="1">
    <source>
        <dbReference type="ARBA" id="ARBA00004141"/>
    </source>
</evidence>
<evidence type="ECO:0000256" key="7">
    <source>
        <dbReference type="ARBA" id="ARBA00023136"/>
    </source>
</evidence>
<comment type="function">
    <text evidence="8 9">Acts as a Mg(2+) transporter. Can also transport other divalent cations such as Fe(2+), Sr(2+), Ba(2+), Mn(2+) and Co(2+) but to a much less extent than Mg(2+).</text>
</comment>
<dbReference type="EMBL" id="PNBA02000005">
    <property type="protein sequence ID" value="KAG6424586.1"/>
    <property type="molecule type" value="Genomic_DNA"/>
</dbReference>
<comment type="caution">
    <text evidence="9">Lacks conserved residue(s) required for the propagation of feature annotation.</text>
</comment>
<evidence type="ECO:0000256" key="8">
    <source>
        <dbReference type="ARBA" id="ARBA00025284"/>
    </source>
</evidence>
<keyword evidence="9" id="KW-0460">Magnesium</keyword>
<evidence type="ECO:0000256" key="5">
    <source>
        <dbReference type="ARBA" id="ARBA00022753"/>
    </source>
</evidence>
<feature type="transmembrane region" description="Helical" evidence="9">
    <location>
        <begin position="82"/>
        <end position="101"/>
    </location>
</feature>
<feature type="transmembrane region" description="Helical" evidence="9">
    <location>
        <begin position="55"/>
        <end position="76"/>
    </location>
</feature>
<dbReference type="InterPro" id="IPR008521">
    <property type="entry name" value="Mg_trans_NIPA"/>
</dbReference>
<dbReference type="Pfam" id="PF05653">
    <property type="entry name" value="Mg_trans_NIPA"/>
    <property type="match status" value="2"/>
</dbReference>
<feature type="transmembrane region" description="Helical" evidence="9">
    <location>
        <begin position="187"/>
        <end position="205"/>
    </location>
</feature>
<reference evidence="10" key="2">
    <citation type="submission" date="2020-08" db="EMBL/GenBank/DDBJ databases">
        <title>Plant Genome Project.</title>
        <authorList>
            <person name="Zhang R.-G."/>
        </authorList>
    </citation>
    <scope>NUCLEOTIDE SEQUENCE</scope>
    <source>
        <strain evidence="10">Huo1</strain>
        <tissue evidence="10">Leaf</tissue>
    </source>
</reference>
<evidence type="ECO:0000256" key="3">
    <source>
        <dbReference type="ARBA" id="ARBA00011738"/>
    </source>
</evidence>
<accession>A0A8X9A1Q4</accession>
<reference evidence="10" key="1">
    <citation type="submission" date="2018-01" db="EMBL/GenBank/DDBJ databases">
        <authorList>
            <person name="Mao J.F."/>
        </authorList>
    </citation>
    <scope>NUCLEOTIDE SEQUENCE</scope>
    <source>
        <strain evidence="10">Huo1</strain>
        <tissue evidence="10">Leaf</tissue>
    </source>
</reference>
<comment type="subcellular location">
    <subcellularLocation>
        <location evidence="9">Cell membrane</location>
        <topology evidence="9">Multi-pass membrane protein</topology>
    </subcellularLocation>
    <subcellularLocation>
        <location evidence="9">Early endosome</location>
    </subcellularLocation>
    <subcellularLocation>
        <location evidence="1">Membrane</location>
        <topology evidence="1">Multi-pass membrane protein</topology>
    </subcellularLocation>
</comment>